<keyword evidence="3" id="KW-1185">Reference proteome</keyword>
<dbReference type="PANTHER" id="PTHR13630:SF1">
    <property type="entry name" value="GAMMA-SECRETASE-ACTIVATING PROTEIN"/>
    <property type="match status" value="1"/>
</dbReference>
<proteinExistence type="predicted"/>
<feature type="non-terminal residue" evidence="2">
    <location>
        <position position="821"/>
    </location>
</feature>
<evidence type="ECO:0000313" key="3">
    <source>
        <dbReference type="Proteomes" id="UP000589485"/>
    </source>
</evidence>
<dbReference type="InterPro" id="IPR028010">
    <property type="entry name" value="GSAP_C_dom"/>
</dbReference>
<dbReference type="AlphaFoldDB" id="A0A7K7TAD3"/>
<dbReference type="EMBL" id="VZSY01001130">
    <property type="protein sequence ID" value="NXA13678.1"/>
    <property type="molecule type" value="Genomic_DNA"/>
</dbReference>
<dbReference type="PANTHER" id="PTHR13630">
    <property type="entry name" value="GAMMA-SECRETASE-ACTIVATING PROTEIN"/>
    <property type="match status" value="1"/>
</dbReference>
<dbReference type="GO" id="GO:1902004">
    <property type="term" value="P:positive regulation of amyloid-beta formation"/>
    <property type="evidence" value="ECO:0007669"/>
    <property type="project" value="TreeGrafter"/>
</dbReference>
<dbReference type="Proteomes" id="UP000589485">
    <property type="component" value="Unassembled WGS sequence"/>
</dbReference>
<reference evidence="2 3" key="1">
    <citation type="submission" date="2019-09" db="EMBL/GenBank/DDBJ databases">
        <title>Bird 10,000 Genomes (B10K) Project - Family phase.</title>
        <authorList>
            <person name="Zhang G."/>
        </authorList>
    </citation>
    <scope>NUCLEOTIDE SEQUENCE [LARGE SCALE GENOMIC DNA]</scope>
    <source>
        <strain evidence="2">B10K-DU-030-41</strain>
        <tissue evidence="2">Muscle</tissue>
    </source>
</reference>
<comment type="caution">
    <text evidence="2">The sequence shown here is derived from an EMBL/GenBank/DDBJ whole genome shotgun (WGS) entry which is preliminary data.</text>
</comment>
<feature type="non-terminal residue" evidence="2">
    <location>
        <position position="1"/>
    </location>
</feature>
<accession>A0A7K7TAD3</accession>
<gene>
    <name evidence="2" type="primary">Gsap</name>
    <name evidence="2" type="ORF">SAPAEN_R05638</name>
</gene>
<evidence type="ECO:0000313" key="2">
    <source>
        <dbReference type="EMBL" id="NXA13678.1"/>
    </source>
</evidence>
<evidence type="ECO:0000259" key="1">
    <source>
        <dbReference type="Pfam" id="PF14959"/>
    </source>
</evidence>
<dbReference type="GO" id="GO:0005802">
    <property type="term" value="C:trans-Golgi network"/>
    <property type="evidence" value="ECO:0007669"/>
    <property type="project" value="TreeGrafter"/>
</dbReference>
<feature type="domain" description="Gamma-secretase-activating protein C-terminal" evidence="1">
    <location>
        <begin position="607"/>
        <end position="714"/>
    </location>
</feature>
<sequence>GDQRNTHIGLYDLQTKQNEHLYVFEKDLHIISCSVNNERTLLAVSFRQYTEEETTSQLLQSVSKYLTLLIEIHPINNVRVLKAVDSCVRVQFLYPVEDRNASTENRLLLVSEDKYIEQFDIRVVAEEEHKVVIQKSGQLPRARVADDLLWAQWDMMEQRVFYIVPKESKSTLRCVQFYPDENFNSILESHLDISVNDTQLKLVNFGYDYCQDQDVASKCLNLQVFTSKAGGLCVCCSLASDTPDEIMYSIYFLHKGYNKTFTVSLERTESHQLKEVAFMNLDYYVAAYLPGHFLHLLNIQHPDLLCYSLFLTGEDARIDTLQSGSIRSPLVSTVCDCEAGSLYAVSISESALLQLLQKSKQDSERLAALHCALLYFQHTEHLEMQIIQWISENLSTCHSFDPIQEFIIASLYCRMCPEAQNLDKLLPYTSLLDWIGVVPGVICATDIISLPVLDFQTSKGFWEKLNSNLESVKYAEPHLHYHNNVLRREWRNLSEEVRSILIGVLLCSFGDFCLFTNQREERRTTAYLRNILENAKKYVLISIIFNLPYFVQEWARLVPLFEEEDYQQQLLMGLMVAQLKDHLMRHLQYVGKKKIDQIVLDYVANLLNLVHRIMKEVWRRYQLHSCVFCFDERGSAGEFAVFHIMSRILEAANGMCMPLPPGFHTLHLGLGVRCLPLHTLLHYIDNGVLQLTETCVRKLLKDLDDTEQNEKLKFSIVMRLPEALGQKVCQFWDHPINANLIARKYVKLLLEKLGNKQYRRPIPERLSVPVEFLPLNYLTNMLAEIENQGVHPYEKQDHVNARFVEETALKHTMTLLGLKYS</sequence>
<dbReference type="InterPro" id="IPR026172">
    <property type="entry name" value="GSAP_fam"/>
</dbReference>
<protein>
    <submittedName>
        <fullName evidence="2">GSAP protein</fullName>
    </submittedName>
</protein>
<dbReference type="OrthoDB" id="9997853at2759"/>
<dbReference type="Pfam" id="PF14959">
    <property type="entry name" value="GSAP-16"/>
    <property type="match status" value="1"/>
</dbReference>
<organism evidence="2 3">
    <name type="scientific">Sapayoa aenigma</name>
    <name type="common">broad-billed sapayoa</name>
    <dbReference type="NCBI Taxonomy" id="239371"/>
    <lineage>
        <taxon>Eukaryota</taxon>
        <taxon>Metazoa</taxon>
        <taxon>Chordata</taxon>
        <taxon>Craniata</taxon>
        <taxon>Vertebrata</taxon>
        <taxon>Euteleostomi</taxon>
        <taxon>Archelosauria</taxon>
        <taxon>Archosauria</taxon>
        <taxon>Dinosauria</taxon>
        <taxon>Saurischia</taxon>
        <taxon>Theropoda</taxon>
        <taxon>Coelurosauria</taxon>
        <taxon>Aves</taxon>
        <taxon>Neognathae</taxon>
        <taxon>Neoaves</taxon>
        <taxon>Telluraves</taxon>
        <taxon>Australaves</taxon>
        <taxon>Passeriformes</taxon>
        <taxon>Tyrannidae</taxon>
        <taxon>Sapayoa</taxon>
    </lineage>
</organism>
<name>A0A7K7TAD3_9TYRA</name>